<name>A0ABR7WHY1_9ACTN</name>
<evidence type="ECO:0000256" key="1">
    <source>
        <dbReference type="SAM" id="Phobius"/>
    </source>
</evidence>
<dbReference type="NCBIfam" id="TIGR03816">
    <property type="entry name" value="tadE_like_DECH"/>
    <property type="match status" value="1"/>
</dbReference>
<evidence type="ECO:0000313" key="4">
    <source>
        <dbReference type="Proteomes" id="UP000602395"/>
    </source>
</evidence>
<sequence length="120" mass="11996">MIRVWRDDGGFATVAGAFAIAAIAATVVTLLYFGAAVLARHRAQSAADLAALAAAQQQVAAEPDPCAAARLIAAAQDVGAEVARCVTEGADVMVDVVVPVTLGPFGVRRAQAAARAGPVG</sequence>
<evidence type="ECO:0000313" key="3">
    <source>
        <dbReference type="EMBL" id="MBD1322368.1"/>
    </source>
</evidence>
<feature type="transmembrane region" description="Helical" evidence="1">
    <location>
        <begin position="12"/>
        <end position="33"/>
    </location>
</feature>
<proteinExistence type="predicted"/>
<dbReference type="InterPro" id="IPR028087">
    <property type="entry name" value="Tad_N"/>
</dbReference>
<organism evidence="3 4">
    <name type="scientific">Gordonia hankookensis</name>
    <dbReference type="NCBI Taxonomy" id="589403"/>
    <lineage>
        <taxon>Bacteria</taxon>
        <taxon>Bacillati</taxon>
        <taxon>Actinomycetota</taxon>
        <taxon>Actinomycetes</taxon>
        <taxon>Mycobacteriales</taxon>
        <taxon>Gordoniaceae</taxon>
        <taxon>Gordonia</taxon>
    </lineage>
</organism>
<dbReference type="EMBL" id="JACWMS010000006">
    <property type="protein sequence ID" value="MBD1322368.1"/>
    <property type="molecule type" value="Genomic_DNA"/>
</dbReference>
<evidence type="ECO:0000259" key="2">
    <source>
        <dbReference type="Pfam" id="PF13400"/>
    </source>
</evidence>
<keyword evidence="1" id="KW-0472">Membrane</keyword>
<accession>A0ABR7WHY1</accession>
<dbReference type="InterPro" id="IPR021202">
    <property type="entry name" value="Rv3654c-like"/>
</dbReference>
<reference evidence="3 4" key="1">
    <citation type="submission" date="2020-09" db="EMBL/GenBank/DDBJ databases">
        <title>Novel species in genus Gordonia.</title>
        <authorList>
            <person name="Zhang G."/>
        </authorList>
    </citation>
    <scope>NUCLEOTIDE SEQUENCE [LARGE SCALE GENOMIC DNA]</scope>
    <source>
        <strain evidence="3 4">ON-33</strain>
    </source>
</reference>
<dbReference type="RefSeq" id="WP_190268710.1">
    <property type="nucleotide sequence ID" value="NZ_BAABAD010000005.1"/>
</dbReference>
<dbReference type="Proteomes" id="UP000602395">
    <property type="component" value="Unassembled WGS sequence"/>
</dbReference>
<feature type="domain" description="Putative Flp pilus-assembly TadG-like N-terminal" evidence="2">
    <location>
        <begin position="10"/>
        <end position="57"/>
    </location>
</feature>
<gene>
    <name evidence="3" type="ORF">IDF66_22545</name>
</gene>
<keyword evidence="1" id="KW-0812">Transmembrane</keyword>
<keyword evidence="1" id="KW-1133">Transmembrane helix</keyword>
<comment type="caution">
    <text evidence="3">The sequence shown here is derived from an EMBL/GenBank/DDBJ whole genome shotgun (WGS) entry which is preliminary data.</text>
</comment>
<protein>
    <recommendedName>
        <fullName evidence="2">Putative Flp pilus-assembly TadG-like N-terminal domain-containing protein</fullName>
    </recommendedName>
</protein>
<keyword evidence="4" id="KW-1185">Reference proteome</keyword>
<dbReference type="Pfam" id="PF13400">
    <property type="entry name" value="Tad"/>
    <property type="match status" value="1"/>
</dbReference>